<feature type="transmembrane region" description="Helical" evidence="1">
    <location>
        <begin position="87"/>
        <end position="108"/>
    </location>
</feature>
<feature type="transmembrane region" description="Helical" evidence="1">
    <location>
        <begin position="209"/>
        <end position="228"/>
    </location>
</feature>
<organism evidence="2 3">
    <name type="scientific">Candidatus Lambdaproteobacteria bacterium RIFOXYD2_FULL_50_16</name>
    <dbReference type="NCBI Taxonomy" id="1817772"/>
    <lineage>
        <taxon>Bacteria</taxon>
        <taxon>Pseudomonadati</taxon>
        <taxon>Pseudomonadota</taxon>
        <taxon>Candidatus Lambdaproteobacteria</taxon>
    </lineage>
</organism>
<evidence type="ECO:0008006" key="4">
    <source>
        <dbReference type="Google" id="ProtNLM"/>
    </source>
</evidence>
<feature type="transmembrane region" description="Helical" evidence="1">
    <location>
        <begin position="33"/>
        <end position="53"/>
    </location>
</feature>
<dbReference type="Proteomes" id="UP000178449">
    <property type="component" value="Unassembled WGS sequence"/>
</dbReference>
<evidence type="ECO:0000313" key="2">
    <source>
        <dbReference type="EMBL" id="OGG94346.1"/>
    </source>
</evidence>
<dbReference type="PANTHER" id="PTHR37422:SF13">
    <property type="entry name" value="LIPOPOLYSACCHARIDE BIOSYNTHESIS PROTEIN PA4999-RELATED"/>
    <property type="match status" value="1"/>
</dbReference>
<feature type="transmembrane region" description="Helical" evidence="1">
    <location>
        <begin position="115"/>
        <end position="133"/>
    </location>
</feature>
<feature type="transmembrane region" description="Helical" evidence="1">
    <location>
        <begin position="163"/>
        <end position="180"/>
    </location>
</feature>
<comment type="caution">
    <text evidence="2">The sequence shown here is derived from an EMBL/GenBank/DDBJ whole genome shotgun (WGS) entry which is preliminary data.</text>
</comment>
<feature type="transmembrane region" description="Helical" evidence="1">
    <location>
        <begin position="7"/>
        <end position="27"/>
    </location>
</feature>
<accession>A0A1F6G8A1</accession>
<keyword evidence="1" id="KW-1133">Transmembrane helix</keyword>
<dbReference type="InterPro" id="IPR051533">
    <property type="entry name" value="WaaL-like"/>
</dbReference>
<proteinExistence type="predicted"/>
<feature type="transmembrane region" description="Helical" evidence="1">
    <location>
        <begin position="235"/>
        <end position="258"/>
    </location>
</feature>
<dbReference type="AlphaFoldDB" id="A0A1F6G8A1"/>
<protein>
    <recommendedName>
        <fullName evidence="4">O-antigen polymerase</fullName>
    </recommendedName>
</protein>
<feature type="transmembrane region" description="Helical" evidence="1">
    <location>
        <begin position="372"/>
        <end position="400"/>
    </location>
</feature>
<feature type="transmembrane region" description="Helical" evidence="1">
    <location>
        <begin position="331"/>
        <end position="351"/>
    </location>
</feature>
<dbReference type="EMBL" id="MFNE01000039">
    <property type="protein sequence ID" value="OGG94346.1"/>
    <property type="molecule type" value="Genomic_DNA"/>
</dbReference>
<evidence type="ECO:0000256" key="1">
    <source>
        <dbReference type="SAM" id="Phobius"/>
    </source>
</evidence>
<gene>
    <name evidence="2" type="ORF">A2527_00645</name>
</gene>
<name>A0A1F6G8A1_9PROT</name>
<keyword evidence="1" id="KW-0812">Transmembrane</keyword>
<reference evidence="2 3" key="1">
    <citation type="journal article" date="2016" name="Nat. Commun.">
        <title>Thousands of microbial genomes shed light on interconnected biogeochemical processes in an aquifer system.</title>
        <authorList>
            <person name="Anantharaman K."/>
            <person name="Brown C.T."/>
            <person name="Hug L.A."/>
            <person name="Sharon I."/>
            <person name="Castelle C.J."/>
            <person name="Probst A.J."/>
            <person name="Thomas B.C."/>
            <person name="Singh A."/>
            <person name="Wilkins M.J."/>
            <person name="Karaoz U."/>
            <person name="Brodie E.L."/>
            <person name="Williams K.H."/>
            <person name="Hubbard S.S."/>
            <person name="Banfield J.F."/>
        </authorList>
    </citation>
    <scope>NUCLEOTIDE SEQUENCE [LARGE SCALE GENOMIC DNA]</scope>
</reference>
<feature type="transmembrane region" description="Helical" evidence="1">
    <location>
        <begin position="60"/>
        <end position="81"/>
    </location>
</feature>
<dbReference type="PANTHER" id="PTHR37422">
    <property type="entry name" value="TEICHURONIC ACID BIOSYNTHESIS PROTEIN TUAE"/>
    <property type="match status" value="1"/>
</dbReference>
<keyword evidence="1" id="KW-0472">Membrane</keyword>
<feature type="transmembrane region" description="Helical" evidence="1">
    <location>
        <begin position="187"/>
        <end position="203"/>
    </location>
</feature>
<dbReference type="STRING" id="1817772.A2527_00645"/>
<evidence type="ECO:0000313" key="3">
    <source>
        <dbReference type="Proteomes" id="UP000178449"/>
    </source>
</evidence>
<sequence length="416" mass="47969">MIFKDRLFWGATALAFWIKFNIVLFTFKPYTATKFYFPLFLLLLLWRGTLVRAKLAQADWALWAGGICVLSLLVPIGYLYNPHDWDIYRQFALSLGSFFVLFVAAFTLGSRDKRALLWAVYGFCGIALIYLLIQVGFNWNYQPGHFRQADVEQRAYGILDDPAHSSAVYFLGFSLTLFWVAENRRRWPLLILAPLFLFAIWVSQTLGMFLGLAGMLVIFLGLLPLVWTPFNQGRWALGLILSWIFGLVVLIWLANVYWRYGGWLYDWIDVNPKFWSFRLRIDLLFTAIKTILIHPFVGLGLANDHNPIIQEIWGTSHYIPTRHLHQHTTPFAVLVSGGLLSFFPFVFLIYFSIKAYLTQLQAAPNRSKRLSVLVLFSFFMGVQLVSYSVLMLFSVTYWFALILPHLLEGGLVKEPA</sequence>